<keyword evidence="1" id="KW-0812">Transmembrane</keyword>
<evidence type="ECO:0000313" key="2">
    <source>
        <dbReference type="EMBL" id="WXB11711.1"/>
    </source>
</evidence>
<feature type="transmembrane region" description="Helical" evidence="1">
    <location>
        <begin position="12"/>
        <end position="32"/>
    </location>
</feature>
<accession>A0ABZ2LRD2</accession>
<evidence type="ECO:0000256" key="1">
    <source>
        <dbReference type="SAM" id="Phobius"/>
    </source>
</evidence>
<dbReference type="RefSeq" id="WP_394821333.1">
    <property type="nucleotide sequence ID" value="NZ_CP089984.1"/>
</dbReference>
<proteinExistence type="predicted"/>
<keyword evidence="1" id="KW-1133">Transmembrane helix</keyword>
<keyword evidence="3" id="KW-1185">Reference proteome</keyword>
<reference evidence="2 3" key="1">
    <citation type="submission" date="2021-12" db="EMBL/GenBank/DDBJ databases">
        <title>Discovery of the Pendulisporaceae a myxobacterial family with distinct sporulation behavior and unique specialized metabolism.</title>
        <authorList>
            <person name="Garcia R."/>
            <person name="Popoff A."/>
            <person name="Bader C.D."/>
            <person name="Loehr J."/>
            <person name="Walesch S."/>
            <person name="Walt C."/>
            <person name="Boldt J."/>
            <person name="Bunk B."/>
            <person name="Haeckl F.J.F.P.J."/>
            <person name="Gunesch A.P."/>
            <person name="Birkelbach J."/>
            <person name="Nuebel U."/>
            <person name="Pietschmann T."/>
            <person name="Bach T."/>
            <person name="Mueller R."/>
        </authorList>
    </citation>
    <scope>NUCLEOTIDE SEQUENCE [LARGE SCALE GENOMIC DNA]</scope>
    <source>
        <strain evidence="2 3">MSr11954</strain>
    </source>
</reference>
<evidence type="ECO:0000313" key="3">
    <source>
        <dbReference type="Proteomes" id="UP001370348"/>
    </source>
</evidence>
<organism evidence="2 3">
    <name type="scientific">Pendulispora albinea</name>
    <dbReference type="NCBI Taxonomy" id="2741071"/>
    <lineage>
        <taxon>Bacteria</taxon>
        <taxon>Pseudomonadati</taxon>
        <taxon>Myxococcota</taxon>
        <taxon>Myxococcia</taxon>
        <taxon>Myxococcales</taxon>
        <taxon>Sorangiineae</taxon>
        <taxon>Pendulisporaceae</taxon>
        <taxon>Pendulispora</taxon>
    </lineage>
</organism>
<evidence type="ECO:0008006" key="4">
    <source>
        <dbReference type="Google" id="ProtNLM"/>
    </source>
</evidence>
<sequence length="233" mass="25286">MPTLTLFDGNAIWIVIGLSIVLTLLISAARALKGRARRSRVLGARLATVADARDGELVIVQGKARGEPSVTTLITSKSAIWMRTTVRGEVARPGLLRFTTLLRDVQGRAFTVEASGGRFDVATENARVAFAPERIARSYTPEEEPIDPRLLPLFRQHPDELKDALVEDKARVDLRTFEEAILPGDDVSIVGIARRSGPNGFHIEPSPDGLYVVLGDVKALAASGALWSDRPDV</sequence>
<keyword evidence="1" id="KW-0472">Membrane</keyword>
<dbReference type="Proteomes" id="UP001370348">
    <property type="component" value="Chromosome"/>
</dbReference>
<name>A0ABZ2LRD2_9BACT</name>
<protein>
    <recommendedName>
        <fullName evidence="4">RING-type E3 ubiquitin transferase</fullName>
    </recommendedName>
</protein>
<dbReference type="EMBL" id="CP089984">
    <property type="protein sequence ID" value="WXB11711.1"/>
    <property type="molecule type" value="Genomic_DNA"/>
</dbReference>
<gene>
    <name evidence="2" type="ORF">LZC94_28110</name>
</gene>